<evidence type="ECO:0000313" key="4">
    <source>
        <dbReference type="Proteomes" id="UP000050741"/>
    </source>
</evidence>
<dbReference type="SUPFAM" id="SSF141678">
    <property type="entry name" value="MAL13P1.257-like"/>
    <property type="match status" value="1"/>
</dbReference>
<evidence type="ECO:0000256" key="3">
    <source>
        <dbReference type="ARBA" id="ARBA00022833"/>
    </source>
</evidence>
<reference evidence="4" key="1">
    <citation type="submission" date="2013-12" db="EMBL/GenBank/DDBJ databases">
        <authorList>
            <person name="Aslett M."/>
        </authorList>
    </citation>
    <scope>NUCLEOTIDE SEQUENCE [LARGE SCALE GENOMIC DNA]</scope>
    <source>
        <strain evidence="4">Lindley</strain>
    </source>
</reference>
<dbReference type="PANTHER" id="PTHR12857">
    <property type="entry name" value="CXXC MOTIF CONTAINING ZINC BINDING PROTEIN"/>
    <property type="match status" value="1"/>
</dbReference>
<dbReference type="GO" id="GO:0008270">
    <property type="term" value="F:zinc ion binding"/>
    <property type="evidence" value="ECO:0007669"/>
    <property type="project" value="TreeGrafter"/>
</dbReference>
<evidence type="ECO:0000256" key="1">
    <source>
        <dbReference type="ARBA" id="ARBA00007818"/>
    </source>
</evidence>
<dbReference type="Proteomes" id="UP000050741">
    <property type="component" value="Unassembled WGS sequence"/>
</dbReference>
<evidence type="ECO:0000313" key="5">
    <source>
        <dbReference type="WBParaSite" id="GPLIN_001048100"/>
    </source>
</evidence>
<dbReference type="PANTHER" id="PTHR12857:SF0">
    <property type="entry name" value="CXXC MOTIF CONTAINING ZINC BINDING PROTEIN"/>
    <property type="match status" value="1"/>
</dbReference>
<organism evidence="4 5">
    <name type="scientific">Globodera pallida</name>
    <name type="common">Potato cyst nematode worm</name>
    <name type="synonym">Heterodera pallida</name>
    <dbReference type="NCBI Taxonomy" id="36090"/>
    <lineage>
        <taxon>Eukaryota</taxon>
        <taxon>Metazoa</taxon>
        <taxon>Ecdysozoa</taxon>
        <taxon>Nematoda</taxon>
        <taxon>Chromadorea</taxon>
        <taxon>Rhabditida</taxon>
        <taxon>Tylenchina</taxon>
        <taxon>Tylenchomorpha</taxon>
        <taxon>Tylenchoidea</taxon>
        <taxon>Heteroderidae</taxon>
        <taxon>Heteroderinae</taxon>
        <taxon>Globodera</taxon>
    </lineage>
</organism>
<dbReference type="Pfam" id="PF05907">
    <property type="entry name" value="CXXC_Zn-b_euk"/>
    <property type="match status" value="1"/>
</dbReference>
<accession>A0A183CC80</accession>
<sequence>MPIFALQMKANLVDVTELRPSNYEEHRWYLKLKCSTCGEPYPLEQYATVQKTHTLTKGRGVCHISSKCSFCGRVNTLEILTDSYGSYLADKNGHFQTLVKFECRGIEPISFDPRIGWTCVGVESGSIFAEIDLNELASFLWLLQKYESELK</sequence>
<keyword evidence="4" id="KW-1185">Reference proteome</keyword>
<protein>
    <submittedName>
        <fullName evidence="5">UPF0587 protein C1orf123 homolog</fullName>
    </submittedName>
</protein>
<proteinExistence type="inferred from homology"/>
<keyword evidence="3" id="KW-0862">Zinc</keyword>
<comment type="similarity">
    <text evidence="1">Belongs to the UPF0587 family.</text>
</comment>
<dbReference type="WBParaSite" id="GPLIN_001048100">
    <property type="protein sequence ID" value="GPLIN_001048100"/>
    <property type="gene ID" value="GPLIN_001048100"/>
</dbReference>
<reference evidence="5" key="3">
    <citation type="submission" date="2016-06" db="UniProtKB">
        <authorList>
            <consortium name="WormBaseParasite"/>
        </authorList>
    </citation>
    <scope>IDENTIFICATION</scope>
</reference>
<dbReference type="InterPro" id="IPR008584">
    <property type="entry name" value="CXXC_Zn-binding_euk"/>
</dbReference>
<reference evidence="4" key="2">
    <citation type="submission" date="2014-05" db="EMBL/GenBank/DDBJ databases">
        <title>The genome and life-stage specific transcriptomes of Globodera pallida elucidate key aspects of plant parasitism by a cyst nematode.</title>
        <authorList>
            <person name="Cotton J.A."/>
            <person name="Lilley C.J."/>
            <person name="Jones L.M."/>
            <person name="Kikuchi T."/>
            <person name="Reid A.J."/>
            <person name="Thorpe P."/>
            <person name="Tsai I.J."/>
            <person name="Beasley H."/>
            <person name="Blok V."/>
            <person name="Cock P.J.A."/>
            <person name="Van den Akker S.E."/>
            <person name="Holroyd N."/>
            <person name="Hunt M."/>
            <person name="Mantelin S."/>
            <person name="Naghra H."/>
            <person name="Pain A."/>
            <person name="Palomares-Rius J.E."/>
            <person name="Zarowiecki M."/>
            <person name="Berriman M."/>
            <person name="Jones J.T."/>
            <person name="Urwin P.E."/>
        </authorList>
    </citation>
    <scope>NUCLEOTIDE SEQUENCE [LARGE SCALE GENOMIC DNA]</scope>
    <source>
        <strain evidence="4">Lindley</strain>
    </source>
</reference>
<dbReference type="AlphaFoldDB" id="A0A183CC80"/>
<name>A0A183CC80_GLOPA</name>
<keyword evidence="2" id="KW-0479">Metal-binding</keyword>
<evidence type="ECO:0000256" key="2">
    <source>
        <dbReference type="ARBA" id="ARBA00022723"/>
    </source>
</evidence>